<evidence type="ECO:0000313" key="3">
    <source>
        <dbReference type="Proteomes" id="UP000241421"/>
    </source>
</evidence>
<organism evidence="2 3">
    <name type="scientific">Massilia glaciei</name>
    <dbReference type="NCBI Taxonomy" id="1524097"/>
    <lineage>
        <taxon>Bacteria</taxon>
        <taxon>Pseudomonadati</taxon>
        <taxon>Pseudomonadota</taxon>
        <taxon>Betaproteobacteria</taxon>
        <taxon>Burkholderiales</taxon>
        <taxon>Oxalobacteraceae</taxon>
        <taxon>Telluria group</taxon>
        <taxon>Massilia</taxon>
    </lineage>
</organism>
<feature type="chain" id="PRO_5015445111" evidence="1">
    <location>
        <begin position="22"/>
        <end position="356"/>
    </location>
</feature>
<evidence type="ECO:0000256" key="1">
    <source>
        <dbReference type="SAM" id="SignalP"/>
    </source>
</evidence>
<gene>
    <name evidence="2" type="ORF">C7C56_027025</name>
</gene>
<sequence>MPWICLLAALILLAGAPRSEAAAAAAKGRRAAAAPVDVMAALHTLARQRSRQCAAGARVPQPPGWQGKTAECAWQDRLQMRRWEALPAVAAGCLSQQARWWQWQQARQLAVPPESIGAWDGAWRSQSLRTASDAQQRISVIARAPAGTWTATEWTWIPSPRPATRKWQEGRWKLLAQAASALRGAAPAPDGPHMGALRETWEKNLAGRAGEVLADGWRWEDNGLCLRMETAGLSQAQLHLPYSRDEVRHEQHAAMQLQLARRFPKATWLMPFRALPVKDADQGAGAKYAAVWLEDKRVKGQLWIPTKTDGAIVRARIIVEAPATAGKPPPPALVKSIGTIERELAALASIWESDHE</sequence>
<feature type="signal peptide" evidence="1">
    <location>
        <begin position="1"/>
        <end position="21"/>
    </location>
</feature>
<proteinExistence type="predicted"/>
<dbReference type="Proteomes" id="UP000241421">
    <property type="component" value="Unassembled WGS sequence"/>
</dbReference>
<keyword evidence="1" id="KW-0732">Signal</keyword>
<dbReference type="RefSeq" id="WP_106760432.1">
    <property type="nucleotide sequence ID" value="NZ_PXWF02000339.1"/>
</dbReference>
<dbReference type="EMBL" id="PXWF02000339">
    <property type="protein sequence ID" value="PWF39454.1"/>
    <property type="molecule type" value="Genomic_DNA"/>
</dbReference>
<comment type="caution">
    <text evidence="2">The sequence shown here is derived from an EMBL/GenBank/DDBJ whole genome shotgun (WGS) entry which is preliminary data.</text>
</comment>
<reference evidence="2 3" key="1">
    <citation type="submission" date="2018-04" db="EMBL/GenBank/DDBJ databases">
        <title>Massilia violaceinigra sp. nov., a novel purple-pigmented bacterium isolated from Tianshan glacier, Xinjiang, China.</title>
        <authorList>
            <person name="Wang H."/>
        </authorList>
    </citation>
    <scope>NUCLEOTIDE SEQUENCE [LARGE SCALE GENOMIC DNA]</scope>
    <source>
        <strain evidence="2 3">B448-2</strain>
    </source>
</reference>
<accession>A0A2U2H9W9</accession>
<protein>
    <submittedName>
        <fullName evidence="2">Uncharacterized protein</fullName>
    </submittedName>
</protein>
<dbReference type="AlphaFoldDB" id="A0A2U2H9W9"/>
<name>A0A2U2H9W9_9BURK</name>
<evidence type="ECO:0000313" key="2">
    <source>
        <dbReference type="EMBL" id="PWF39454.1"/>
    </source>
</evidence>
<keyword evidence="3" id="KW-1185">Reference proteome</keyword>